<dbReference type="EMBL" id="JASHIF010000001">
    <property type="protein sequence ID" value="MDI9857589.1"/>
    <property type="molecule type" value="Genomic_DNA"/>
</dbReference>
<sequence length="174" mass="20106">MFSLLHQTNQIKISDESGFLAIVNSESYQSFVDEDWQLTQLVEHFVNEMNNKSLVIWSTGLPSIWVVSFVDRPIHKNPFREITSTIAVTEGKLYLTNFEDLSMSAQFEEVNIPAPHHADLAITLENGLYNLTIRQLFDPQDYTFEADGEVSFEIVVQKTLKETEKKEGIFWWTL</sequence>
<dbReference type="Proteomes" id="UP001236507">
    <property type="component" value="Unassembled WGS sequence"/>
</dbReference>
<accession>A0ABT6Y2A0</accession>
<comment type="caution">
    <text evidence="1">The sequence shown here is derived from an EMBL/GenBank/DDBJ whole genome shotgun (WGS) entry which is preliminary data.</text>
</comment>
<keyword evidence="2" id="KW-1185">Reference proteome</keyword>
<dbReference type="RefSeq" id="WP_283342936.1">
    <property type="nucleotide sequence ID" value="NZ_JASHIF010000001.1"/>
</dbReference>
<gene>
    <name evidence="1" type="ORF">QM524_00075</name>
</gene>
<protein>
    <submittedName>
        <fullName evidence="1">Uncharacterized protein</fullName>
    </submittedName>
</protein>
<reference evidence="1 2" key="1">
    <citation type="submission" date="2023-05" db="EMBL/GenBank/DDBJ databases">
        <title>Novel species of genus Flectobacillus isolated from stream in China.</title>
        <authorList>
            <person name="Lu H."/>
        </authorList>
    </citation>
    <scope>NUCLEOTIDE SEQUENCE [LARGE SCALE GENOMIC DNA]</scope>
    <source>
        <strain evidence="1 2">KCTC 42575</strain>
    </source>
</reference>
<evidence type="ECO:0000313" key="1">
    <source>
        <dbReference type="EMBL" id="MDI9857589.1"/>
    </source>
</evidence>
<proteinExistence type="predicted"/>
<organism evidence="1 2">
    <name type="scientific">Flectobacillus roseus</name>
    <dbReference type="NCBI Taxonomy" id="502259"/>
    <lineage>
        <taxon>Bacteria</taxon>
        <taxon>Pseudomonadati</taxon>
        <taxon>Bacteroidota</taxon>
        <taxon>Cytophagia</taxon>
        <taxon>Cytophagales</taxon>
        <taxon>Flectobacillaceae</taxon>
        <taxon>Flectobacillus</taxon>
    </lineage>
</organism>
<evidence type="ECO:0000313" key="2">
    <source>
        <dbReference type="Proteomes" id="UP001236507"/>
    </source>
</evidence>
<name>A0ABT6Y2A0_9BACT</name>